<dbReference type="CDD" id="cd00464">
    <property type="entry name" value="SK"/>
    <property type="match status" value="1"/>
</dbReference>
<dbReference type="InterPro" id="IPR031322">
    <property type="entry name" value="Shikimate/glucono_kinase"/>
</dbReference>
<dbReference type="AlphaFoldDB" id="A0A8J7YWI3"/>
<protein>
    <recommendedName>
        <fullName evidence="3">shikimate kinase</fullName>
        <ecNumber evidence="3">2.7.1.71</ecNumber>
    </recommendedName>
</protein>
<evidence type="ECO:0000256" key="1">
    <source>
        <dbReference type="ARBA" id="ARBA00004842"/>
    </source>
</evidence>
<dbReference type="EMBL" id="JAACVF010000078">
    <property type="protein sequence ID" value="NCN65053.1"/>
    <property type="molecule type" value="Genomic_DNA"/>
</dbReference>
<keyword evidence="9" id="KW-0057">Aromatic amino acid biosynthesis</keyword>
<evidence type="ECO:0000256" key="5">
    <source>
        <dbReference type="ARBA" id="ARBA00022679"/>
    </source>
</evidence>
<keyword evidence="5" id="KW-0808">Transferase</keyword>
<dbReference type="Pfam" id="PF01202">
    <property type="entry name" value="SKI"/>
    <property type="match status" value="1"/>
</dbReference>
<keyword evidence="4" id="KW-0028">Amino-acid biosynthesis</keyword>
<proteinExistence type="inferred from homology"/>
<dbReference type="PANTHER" id="PTHR21087:SF16">
    <property type="entry name" value="SHIKIMATE KINASE 1, CHLOROPLASTIC"/>
    <property type="match status" value="1"/>
</dbReference>
<comment type="caution">
    <text evidence="11">The sequence shown here is derived from an EMBL/GenBank/DDBJ whole genome shotgun (WGS) entry which is preliminary data.</text>
</comment>
<dbReference type="GO" id="GO:0009423">
    <property type="term" value="P:chorismate biosynthetic process"/>
    <property type="evidence" value="ECO:0007669"/>
    <property type="project" value="UniProtKB-UniPathway"/>
</dbReference>
<dbReference type="GO" id="GO:0009073">
    <property type="term" value="P:aromatic amino acid family biosynthetic process"/>
    <property type="evidence" value="ECO:0007669"/>
    <property type="project" value="UniProtKB-KW"/>
</dbReference>
<dbReference type="EC" id="2.7.1.71" evidence="3"/>
<evidence type="ECO:0000256" key="6">
    <source>
        <dbReference type="ARBA" id="ARBA00022741"/>
    </source>
</evidence>
<evidence type="ECO:0000313" key="12">
    <source>
        <dbReference type="EMBL" id="NCS91143.1"/>
    </source>
</evidence>
<gene>
    <name evidence="12" type="ORF">GW779_01795</name>
    <name evidence="11" type="ORF">GW910_03120</name>
</gene>
<organism evidence="11 13">
    <name type="scientific">Candidatus Altarchaeum hamiconexum</name>
    <dbReference type="NCBI Taxonomy" id="1803513"/>
    <lineage>
        <taxon>Archaea</taxon>
        <taxon>Candidatus Altarchaeota</taxon>
        <taxon>Candidatus Altiarchaeia</taxon>
        <taxon>Candidatus Altarchaeales</taxon>
        <taxon>Candidatus Altarchaeaceae</taxon>
        <taxon>Candidatus Altarchaeum</taxon>
    </lineage>
</organism>
<dbReference type="Gene3D" id="3.40.50.300">
    <property type="entry name" value="P-loop containing nucleotide triphosphate hydrolases"/>
    <property type="match status" value="1"/>
</dbReference>
<dbReference type="Proteomes" id="UP000738826">
    <property type="component" value="Unassembled WGS sequence"/>
</dbReference>
<dbReference type="Proteomes" id="UP000768163">
    <property type="component" value="Unassembled WGS sequence"/>
</dbReference>
<evidence type="ECO:0000256" key="4">
    <source>
        <dbReference type="ARBA" id="ARBA00022605"/>
    </source>
</evidence>
<evidence type="ECO:0000313" key="11">
    <source>
        <dbReference type="EMBL" id="NCN65053.1"/>
    </source>
</evidence>
<evidence type="ECO:0000313" key="13">
    <source>
        <dbReference type="Proteomes" id="UP000768163"/>
    </source>
</evidence>
<dbReference type="HAMAP" id="MF_00109">
    <property type="entry name" value="Shikimate_kinase"/>
    <property type="match status" value="1"/>
</dbReference>
<comment type="similarity">
    <text evidence="2">Belongs to the shikimate kinase family.</text>
</comment>
<dbReference type="UniPathway" id="UPA00053">
    <property type="reaction ID" value="UER00088"/>
</dbReference>
<dbReference type="GO" id="GO:0008652">
    <property type="term" value="P:amino acid biosynthetic process"/>
    <property type="evidence" value="ECO:0007669"/>
    <property type="project" value="UniProtKB-KW"/>
</dbReference>
<dbReference type="GO" id="GO:0005524">
    <property type="term" value="F:ATP binding"/>
    <property type="evidence" value="ECO:0007669"/>
    <property type="project" value="UniProtKB-KW"/>
</dbReference>
<dbReference type="SUPFAM" id="SSF52540">
    <property type="entry name" value="P-loop containing nucleoside triphosphate hydrolases"/>
    <property type="match status" value="1"/>
</dbReference>
<comment type="catalytic activity">
    <reaction evidence="10">
        <text>shikimate + ATP = 3-phosphoshikimate + ADP + H(+)</text>
        <dbReference type="Rhea" id="RHEA:13121"/>
        <dbReference type="ChEBI" id="CHEBI:15378"/>
        <dbReference type="ChEBI" id="CHEBI:30616"/>
        <dbReference type="ChEBI" id="CHEBI:36208"/>
        <dbReference type="ChEBI" id="CHEBI:145989"/>
        <dbReference type="ChEBI" id="CHEBI:456216"/>
        <dbReference type="EC" id="2.7.1.71"/>
    </reaction>
</comment>
<dbReference type="InterPro" id="IPR027417">
    <property type="entry name" value="P-loop_NTPase"/>
</dbReference>
<dbReference type="InterPro" id="IPR023000">
    <property type="entry name" value="Shikimate_kinase_CS"/>
</dbReference>
<dbReference type="GO" id="GO:0004765">
    <property type="term" value="F:shikimate kinase activity"/>
    <property type="evidence" value="ECO:0007669"/>
    <property type="project" value="UniProtKB-EC"/>
</dbReference>
<dbReference type="PRINTS" id="PR01100">
    <property type="entry name" value="SHIKIMTKNASE"/>
</dbReference>
<sequence>MNIVLIGFRGTGKSTVGKILSEQTGLKFISTDDEIERANGKISEIVRANGWGYFRELESRAIEYIVREEIDNAVIATGGGAVMNSKNVQNLKKNGKFFLLIADKERIISRIRDSDRPSLTSECIENEAWKILNERLPTYLSTADYIIDTTNLTPKETAEKIKEIMKKLSAKNDS</sequence>
<dbReference type="PROSITE" id="PS01128">
    <property type="entry name" value="SHIKIMATE_KINASE"/>
    <property type="match status" value="1"/>
</dbReference>
<keyword evidence="8" id="KW-0067">ATP-binding</keyword>
<accession>A0A8J7YWI3</accession>
<keyword evidence="6" id="KW-0547">Nucleotide-binding</keyword>
<dbReference type="EMBL" id="JAACQH010000029">
    <property type="protein sequence ID" value="NCS91143.1"/>
    <property type="molecule type" value="Genomic_DNA"/>
</dbReference>
<evidence type="ECO:0000256" key="2">
    <source>
        <dbReference type="ARBA" id="ARBA00006997"/>
    </source>
</evidence>
<dbReference type="PANTHER" id="PTHR21087">
    <property type="entry name" value="SHIKIMATE KINASE"/>
    <property type="match status" value="1"/>
</dbReference>
<evidence type="ECO:0000256" key="10">
    <source>
        <dbReference type="ARBA" id="ARBA00048567"/>
    </source>
</evidence>
<dbReference type="GO" id="GO:0005829">
    <property type="term" value="C:cytosol"/>
    <property type="evidence" value="ECO:0007669"/>
    <property type="project" value="TreeGrafter"/>
</dbReference>
<reference evidence="11" key="1">
    <citation type="submission" date="2019-11" db="EMBL/GenBank/DDBJ databases">
        <title>Lipid analysis of CO2-rich subsurface aquifers suggests an autotrophy-based deep biosphere with lysolipids enriched in CPR bacteria.</title>
        <authorList>
            <person name="Probst A.J."/>
            <person name="Elling F.J."/>
            <person name="Castelle C.J."/>
            <person name="Zhu Q."/>
            <person name="Elvert M."/>
            <person name="Birarda G."/>
            <person name="Holman H.-Y."/>
            <person name="Lane K.R."/>
            <person name="Ladd B."/>
            <person name="Ryan M.C."/>
            <person name="Woyke T."/>
            <person name="Hinrichs K.-U."/>
            <person name="Banfield J.F."/>
        </authorList>
    </citation>
    <scope>NUCLEOTIDE SEQUENCE</scope>
    <source>
        <strain evidence="11">CG_2015-01_33_1645</strain>
        <strain evidence="12">CG_2015-04_33_537</strain>
    </source>
</reference>
<comment type="pathway">
    <text evidence="1">Metabolic intermediate biosynthesis; chorismate biosynthesis; chorismate from D-erythrose 4-phosphate and phosphoenolpyruvate: step 5/7.</text>
</comment>
<evidence type="ECO:0000256" key="9">
    <source>
        <dbReference type="ARBA" id="ARBA00023141"/>
    </source>
</evidence>
<evidence type="ECO:0000256" key="8">
    <source>
        <dbReference type="ARBA" id="ARBA00022840"/>
    </source>
</evidence>
<keyword evidence="7 11" id="KW-0418">Kinase</keyword>
<name>A0A8J7YWI3_9ARCH</name>
<evidence type="ECO:0000256" key="7">
    <source>
        <dbReference type="ARBA" id="ARBA00022777"/>
    </source>
</evidence>
<evidence type="ECO:0000256" key="3">
    <source>
        <dbReference type="ARBA" id="ARBA00012154"/>
    </source>
</evidence>
<dbReference type="InterPro" id="IPR000623">
    <property type="entry name" value="Shikimate_kinase/TSH1"/>
</dbReference>